<dbReference type="PANTHER" id="PTHR31286">
    <property type="entry name" value="GLYCINE-RICH CELL WALL STRUCTURAL PROTEIN 1.8-LIKE"/>
    <property type="match status" value="1"/>
</dbReference>
<gene>
    <name evidence="3" type="ORF">KFK09_004030</name>
</gene>
<comment type="caution">
    <text evidence="3">The sequence shown here is derived from an EMBL/GenBank/DDBJ whole genome shotgun (WGS) entry which is preliminary data.</text>
</comment>
<evidence type="ECO:0000313" key="3">
    <source>
        <dbReference type="EMBL" id="KAI0524652.1"/>
    </source>
</evidence>
<dbReference type="PANTHER" id="PTHR31286:SF99">
    <property type="entry name" value="DUF4283 DOMAIN-CONTAINING PROTEIN"/>
    <property type="match status" value="1"/>
</dbReference>
<dbReference type="AlphaFoldDB" id="A0A8T3BZ77"/>
<accession>A0A8T3BZ77</accession>
<evidence type="ECO:0000313" key="4">
    <source>
        <dbReference type="Proteomes" id="UP000829196"/>
    </source>
</evidence>
<dbReference type="EMBL" id="JAGYWB010000004">
    <property type="protein sequence ID" value="KAI0524652.1"/>
    <property type="molecule type" value="Genomic_DNA"/>
</dbReference>
<feature type="domain" description="DUF4283" evidence="2">
    <location>
        <begin position="111"/>
        <end position="193"/>
    </location>
</feature>
<protein>
    <recommendedName>
        <fullName evidence="2">DUF4283 domain-containing protein</fullName>
    </recommendedName>
</protein>
<evidence type="ECO:0000259" key="2">
    <source>
        <dbReference type="Pfam" id="PF14111"/>
    </source>
</evidence>
<dbReference type="InterPro" id="IPR040256">
    <property type="entry name" value="At4g02000-like"/>
</dbReference>
<sequence length="297" mass="33067">MYQDSSVATMDDDSGSPRCDPPLVTTPAQEFASRQCPQAACENATGGSAGSVQHQQTSRAKPMPLGSPPTGMFSWNKLQCVPLSRLNKEVFLGKDGKSMDPKIEAIRSNIAKLDRALVPKVLGRRISFPLQLNELKRRWYQFVEFDVIAIAPNSFICLFASPEARDAILMSRPWIIAGNIIGMDKWSPNSSPNSLHGMHSPIWIRLPQLPLIYWDVDNINRIANMFGDPLWMDLHTSSWGKSSYARICVRIDVSQWLLLGIWINGIHGHFFQRVEYEGLPTFSLIAASLATPMGAAL</sequence>
<evidence type="ECO:0000256" key="1">
    <source>
        <dbReference type="SAM" id="MobiDB-lite"/>
    </source>
</evidence>
<name>A0A8T3BZ77_DENNO</name>
<organism evidence="3 4">
    <name type="scientific">Dendrobium nobile</name>
    <name type="common">Orchid</name>
    <dbReference type="NCBI Taxonomy" id="94219"/>
    <lineage>
        <taxon>Eukaryota</taxon>
        <taxon>Viridiplantae</taxon>
        <taxon>Streptophyta</taxon>
        <taxon>Embryophyta</taxon>
        <taxon>Tracheophyta</taxon>
        <taxon>Spermatophyta</taxon>
        <taxon>Magnoliopsida</taxon>
        <taxon>Liliopsida</taxon>
        <taxon>Asparagales</taxon>
        <taxon>Orchidaceae</taxon>
        <taxon>Epidendroideae</taxon>
        <taxon>Malaxideae</taxon>
        <taxon>Dendrobiinae</taxon>
        <taxon>Dendrobium</taxon>
    </lineage>
</organism>
<dbReference type="InterPro" id="IPR025558">
    <property type="entry name" value="DUF4283"/>
</dbReference>
<reference evidence="3" key="1">
    <citation type="journal article" date="2022" name="Front. Genet.">
        <title>Chromosome-Scale Assembly of the Dendrobium nobile Genome Provides Insights Into the Molecular Mechanism of the Biosynthesis of the Medicinal Active Ingredient of Dendrobium.</title>
        <authorList>
            <person name="Xu Q."/>
            <person name="Niu S.-C."/>
            <person name="Li K.-L."/>
            <person name="Zheng P.-J."/>
            <person name="Zhang X.-J."/>
            <person name="Jia Y."/>
            <person name="Liu Y."/>
            <person name="Niu Y.-X."/>
            <person name="Yu L.-H."/>
            <person name="Chen D.-F."/>
            <person name="Zhang G.-Q."/>
        </authorList>
    </citation>
    <scope>NUCLEOTIDE SEQUENCE</scope>
    <source>
        <tissue evidence="3">Leaf</tissue>
    </source>
</reference>
<feature type="region of interest" description="Disordered" evidence="1">
    <location>
        <begin position="43"/>
        <end position="65"/>
    </location>
</feature>
<dbReference type="Proteomes" id="UP000829196">
    <property type="component" value="Unassembled WGS sequence"/>
</dbReference>
<feature type="region of interest" description="Disordered" evidence="1">
    <location>
        <begin position="1"/>
        <end position="26"/>
    </location>
</feature>
<proteinExistence type="predicted"/>
<keyword evidence="4" id="KW-1185">Reference proteome</keyword>
<feature type="compositionally biased region" description="Polar residues" evidence="1">
    <location>
        <begin position="50"/>
        <end position="59"/>
    </location>
</feature>
<dbReference type="OrthoDB" id="786188at2759"/>
<dbReference type="Pfam" id="PF14111">
    <property type="entry name" value="DUF4283"/>
    <property type="match status" value="1"/>
</dbReference>